<dbReference type="Proteomes" id="UP001328107">
    <property type="component" value="Unassembled WGS sequence"/>
</dbReference>
<dbReference type="InterPro" id="IPR056039">
    <property type="entry name" value="DUF7622"/>
</dbReference>
<proteinExistence type="predicted"/>
<comment type="caution">
    <text evidence="3">The sequence shown here is derived from an EMBL/GenBank/DDBJ whole genome shotgun (WGS) entry which is preliminary data.</text>
</comment>
<sequence>LLMYLLVFLLIPSALAVSCYDSTTKSSCCGDYCYAYRSNYVDNSTIRETGCLRGSIFRPFIGKCLEDNDESYCFCDTDYCNSPTARYPEWKHGTLKCGQTKGCISCEVHRSLSGSLATPRCGSFFAKSIEIVMQTQSCVRFQISEYDNKLYCLCDTGNNCDTKLIKAQKLTSNKVTCLMERSGKETCKGDFCFISQWYDLMSVERGCITNNETLYAGLYQSGYANFLGYQYILCESDKCNKDWKTAEKSADIKEPLCHTTTITTTMSPSEILEADFQRQWNNLIYSLRNAFSDIMWRLQG</sequence>
<dbReference type="Pfam" id="PF24602">
    <property type="entry name" value="DUF7622"/>
    <property type="match status" value="1"/>
</dbReference>
<organism evidence="3 4">
    <name type="scientific">Pristionchus mayeri</name>
    <dbReference type="NCBI Taxonomy" id="1317129"/>
    <lineage>
        <taxon>Eukaryota</taxon>
        <taxon>Metazoa</taxon>
        <taxon>Ecdysozoa</taxon>
        <taxon>Nematoda</taxon>
        <taxon>Chromadorea</taxon>
        <taxon>Rhabditida</taxon>
        <taxon>Rhabditina</taxon>
        <taxon>Diplogasteromorpha</taxon>
        <taxon>Diplogasteroidea</taxon>
        <taxon>Neodiplogasteridae</taxon>
        <taxon>Pristionchus</taxon>
    </lineage>
</organism>
<evidence type="ECO:0000256" key="1">
    <source>
        <dbReference type="SAM" id="SignalP"/>
    </source>
</evidence>
<accession>A0AAN5CT48</accession>
<evidence type="ECO:0000259" key="2">
    <source>
        <dbReference type="Pfam" id="PF24602"/>
    </source>
</evidence>
<feature type="domain" description="DUF7622" evidence="2">
    <location>
        <begin position="172"/>
        <end position="243"/>
    </location>
</feature>
<dbReference type="PANTHER" id="PTHR37433">
    <property type="entry name" value="PROTEIN CBG25136-RELATED"/>
    <property type="match status" value="1"/>
</dbReference>
<dbReference type="PANTHER" id="PTHR37433:SF5">
    <property type="entry name" value="DUF753 DOMAIN-CONTAINING PROTEIN-RELATED"/>
    <property type="match status" value="1"/>
</dbReference>
<feature type="non-terminal residue" evidence="3">
    <location>
        <position position="1"/>
    </location>
</feature>
<evidence type="ECO:0000313" key="4">
    <source>
        <dbReference type="Proteomes" id="UP001328107"/>
    </source>
</evidence>
<feature type="chain" id="PRO_5043017979" description="DUF7622 domain-containing protein" evidence="1">
    <location>
        <begin position="17"/>
        <end position="300"/>
    </location>
</feature>
<name>A0AAN5CT48_9BILA</name>
<keyword evidence="1" id="KW-0732">Signal</keyword>
<feature type="signal peptide" evidence="1">
    <location>
        <begin position="1"/>
        <end position="16"/>
    </location>
</feature>
<reference evidence="4" key="1">
    <citation type="submission" date="2022-10" db="EMBL/GenBank/DDBJ databases">
        <title>Genome assembly of Pristionchus species.</title>
        <authorList>
            <person name="Yoshida K."/>
            <person name="Sommer R.J."/>
        </authorList>
    </citation>
    <scope>NUCLEOTIDE SEQUENCE [LARGE SCALE GENOMIC DNA]</scope>
    <source>
        <strain evidence="4">RS5460</strain>
    </source>
</reference>
<protein>
    <recommendedName>
        <fullName evidence="2">DUF7622 domain-containing protein</fullName>
    </recommendedName>
</protein>
<dbReference type="AlphaFoldDB" id="A0AAN5CT48"/>
<keyword evidence="4" id="KW-1185">Reference proteome</keyword>
<gene>
    <name evidence="3" type="ORF">PMAYCL1PPCAC_20125</name>
</gene>
<evidence type="ECO:0000313" key="3">
    <source>
        <dbReference type="EMBL" id="GMR49930.1"/>
    </source>
</evidence>
<dbReference type="EMBL" id="BTRK01000004">
    <property type="protein sequence ID" value="GMR49930.1"/>
    <property type="molecule type" value="Genomic_DNA"/>
</dbReference>